<accession>A0AAD2Y3T7</accession>
<proteinExistence type="predicted"/>
<dbReference type="AlphaFoldDB" id="A0AAD2Y3T7"/>
<gene>
    <name evidence="1" type="ORF">HMPREF1044_1469</name>
</gene>
<name>A0AAD2Y3T7_STRCV</name>
<dbReference type="Proteomes" id="UP000005070">
    <property type="component" value="Unassembled WGS sequence"/>
</dbReference>
<sequence length="241" mass="27998">MYKEITIDYQKEKGIFYTPVFLDKLDEAIELRKQLISLYPILYQSSSHYLNTMIEKEIEKQYDFKIDNDVGKGIDHLRRVKKIELYINELLEKDEEDVSVYYDYDKEQLIIYNVSIEDALEHSKRIEEKINSQKTEIGKIKINPIYETVVLTKNDFSSIELVTTYPNGTNDELDILEESASRTGAREVRTKLLAADGQPLEHFTDKAIELARPAAQKGYLSDVKSNSKGVINYIKSKIRKV</sequence>
<evidence type="ECO:0000313" key="2">
    <source>
        <dbReference type="Proteomes" id="UP000005070"/>
    </source>
</evidence>
<dbReference type="EMBL" id="AICQ01000052">
    <property type="protein sequence ID" value="EID18654.1"/>
    <property type="molecule type" value="Genomic_DNA"/>
</dbReference>
<comment type="caution">
    <text evidence="1">The sequence shown here is derived from an EMBL/GenBank/DDBJ whole genome shotgun (WGS) entry which is preliminary data.</text>
</comment>
<reference evidence="1 2" key="1">
    <citation type="submission" date="2012-01" db="EMBL/GenBank/DDBJ databases">
        <authorList>
            <person name="Harkins D.M."/>
            <person name="Madupu R."/>
            <person name="Durkin A.S."/>
            <person name="Torralba M."/>
            <person name="Methe B."/>
            <person name="Sutton G.G."/>
            <person name="Nelson K.E."/>
        </authorList>
    </citation>
    <scope>NUCLEOTIDE SEQUENCE [LARGE SCALE GENOMIC DNA]</scope>
    <source>
        <strain evidence="1 2">SK53</strain>
    </source>
</reference>
<organism evidence="1 2">
    <name type="scientific">Streptococcus constellatus subsp. constellatus SK53</name>
    <dbReference type="NCBI Taxonomy" id="1095730"/>
    <lineage>
        <taxon>Bacteria</taxon>
        <taxon>Bacillati</taxon>
        <taxon>Bacillota</taxon>
        <taxon>Bacilli</taxon>
        <taxon>Lactobacillales</taxon>
        <taxon>Streptococcaceae</taxon>
        <taxon>Streptococcus</taxon>
        <taxon>Streptococcus anginosus group</taxon>
    </lineage>
</organism>
<protein>
    <submittedName>
        <fullName evidence="1">Uncharacterized protein</fullName>
    </submittedName>
</protein>
<evidence type="ECO:0000313" key="1">
    <source>
        <dbReference type="EMBL" id="EID18654.1"/>
    </source>
</evidence>